<dbReference type="Proteomes" id="UP000249748">
    <property type="component" value="Unassembled WGS sequence"/>
</dbReference>
<dbReference type="EMBL" id="KZ824538">
    <property type="protein sequence ID" value="RAK92774.1"/>
    <property type="molecule type" value="Genomic_DNA"/>
</dbReference>
<reference evidence="1" key="1">
    <citation type="submission" date="2018-02" db="EMBL/GenBank/DDBJ databases">
        <title>The genomes of Aspergillus section Nigri reveals drivers in fungal speciation.</title>
        <authorList>
            <consortium name="DOE Joint Genome Institute"/>
            <person name="Vesth T.C."/>
            <person name="Nybo J."/>
            <person name="Theobald S."/>
            <person name="Brandl J."/>
            <person name="Frisvad J.C."/>
            <person name="Nielsen K.F."/>
            <person name="Lyhne E.K."/>
            <person name="Kogle M.E."/>
            <person name="Kuo A."/>
            <person name="Riley R."/>
            <person name="Clum A."/>
            <person name="Nolan M."/>
            <person name="Lipzen A."/>
            <person name="Salamov A."/>
            <person name="Henrissat B."/>
            <person name="Wiebenga A."/>
            <person name="De vries R.P."/>
            <person name="Grigoriev I.V."/>
            <person name="Mortensen U.H."/>
            <person name="Andersen M.R."/>
            <person name="Baker S.E."/>
        </authorList>
    </citation>
    <scope>NUCLEOTIDE SEQUENCE</scope>
    <source>
        <strain evidence="1">CBS 115574</strain>
    </source>
</reference>
<accession>A0ACD1IR21</accession>
<evidence type="ECO:0000313" key="2">
    <source>
        <dbReference type="Proteomes" id="UP000249748"/>
    </source>
</evidence>
<name>A0ACD1IR21_9EURO</name>
<gene>
    <name evidence="1" type="ORF">BO79DRAFT_56258</name>
</gene>
<keyword evidence="2" id="KW-1185">Reference proteome</keyword>
<evidence type="ECO:0000313" key="1">
    <source>
        <dbReference type="EMBL" id="RAK92774.1"/>
    </source>
</evidence>
<sequence length="53" mass="6010">MICELRSDSKRPASRDLCFFGGGIFYIWVFGPLEGFSSFNMRITQEAPEEAVC</sequence>
<organism evidence="1 2">
    <name type="scientific">Aspergillus costaricaensis CBS 115574</name>
    <dbReference type="NCBI Taxonomy" id="1448317"/>
    <lineage>
        <taxon>Eukaryota</taxon>
        <taxon>Fungi</taxon>
        <taxon>Dikarya</taxon>
        <taxon>Ascomycota</taxon>
        <taxon>Pezizomycotina</taxon>
        <taxon>Eurotiomycetes</taxon>
        <taxon>Eurotiomycetidae</taxon>
        <taxon>Eurotiales</taxon>
        <taxon>Aspergillaceae</taxon>
        <taxon>Aspergillus</taxon>
        <taxon>Aspergillus subgen. Circumdati</taxon>
    </lineage>
</organism>
<proteinExistence type="predicted"/>
<protein>
    <submittedName>
        <fullName evidence="1">Uncharacterized protein</fullName>
    </submittedName>
</protein>